<evidence type="ECO:0000256" key="5">
    <source>
        <dbReference type="RuleBase" id="RU362066"/>
    </source>
</evidence>
<accession>A0ABR5ML76</accession>
<proteinExistence type="inferred from homology"/>
<name>A0ABR5ML76_9BACI</name>
<comment type="subcellular location">
    <subcellularLocation>
        <location evidence="5">Secreted</location>
    </subcellularLocation>
    <subcellularLocation>
        <location evidence="5">Bacterial flagellum</location>
    </subcellularLocation>
</comment>
<sequence length="494" mass="56712">MNMRISGLATGMDTESIINDLMKAEKIPLDKMEQDKTKIEWQRDKFREINTLRQKIDDMAFDMQLSKTYNTKIVNSSQENVVTATGSPKSPEGAYKIEVTQLATSAINVSGKLDIKPDANLLDALGKTGPISFRLTTFDENGDPIKGEDELYEITEEDTLNDLMKRINDDDNNIRMFYDDNTKQLIMETTRTGKFNTTGYRNGKEIEFDATFQDLFNMSHGNEKGGTDAKFKYNDAYEVTTKENKYTLNGINFEFKDINEGSPATITLTNDINATMDNIKEFVEKYNELIDVMNKTQREEKYRDFPPLTEEQKKELEEREIELWEEKAKSGILRGDSIITSALTNLRQNWYQSVDTGGEYNVISQIGITTTKDYLDGGKIEINEEKLKEALQKDPDSVYKLFAGSGDKKGIMDHLDDSLETMKTKINERAGRSSDTLSNYTLGKRIKDIDSRMNDFQNRLQQIETRYWRQFTAMEKAISTMNNQSAMLMNNFFQ</sequence>
<protein>
    <recommendedName>
        <fullName evidence="5">Flagellar hook-associated protein 2</fullName>
        <shortName evidence="5">HAP2</shortName>
    </recommendedName>
    <alternativeName>
        <fullName evidence="5">Flagellar cap protein</fullName>
    </alternativeName>
</protein>
<feature type="domain" description="Flagellar hook-associated protein 2 C-terminal" evidence="7">
    <location>
        <begin position="226"/>
        <end position="483"/>
    </location>
</feature>
<evidence type="ECO:0000256" key="2">
    <source>
        <dbReference type="ARBA" id="ARBA00011255"/>
    </source>
</evidence>
<evidence type="ECO:0000259" key="7">
    <source>
        <dbReference type="Pfam" id="PF07195"/>
    </source>
</evidence>
<gene>
    <name evidence="8" type="ORF">AFL42_05395</name>
</gene>
<dbReference type="Proteomes" id="UP000037854">
    <property type="component" value="Unassembled WGS sequence"/>
</dbReference>
<evidence type="ECO:0000256" key="3">
    <source>
        <dbReference type="ARBA" id="ARBA00023054"/>
    </source>
</evidence>
<dbReference type="InterPro" id="IPR040026">
    <property type="entry name" value="FliD"/>
</dbReference>
<dbReference type="PANTHER" id="PTHR30288:SF0">
    <property type="entry name" value="FLAGELLAR HOOK-ASSOCIATED PROTEIN 2"/>
    <property type="match status" value="1"/>
</dbReference>
<evidence type="ECO:0000259" key="6">
    <source>
        <dbReference type="Pfam" id="PF02465"/>
    </source>
</evidence>
<keyword evidence="4 5" id="KW-0975">Bacterial flagellum</keyword>
<dbReference type="InterPro" id="IPR003481">
    <property type="entry name" value="FliD_N"/>
</dbReference>
<dbReference type="PANTHER" id="PTHR30288">
    <property type="entry name" value="FLAGELLAR CAP/ASSEMBLY PROTEIN FLID"/>
    <property type="match status" value="1"/>
</dbReference>
<evidence type="ECO:0000313" key="9">
    <source>
        <dbReference type="Proteomes" id="UP000037854"/>
    </source>
</evidence>
<dbReference type="Pfam" id="PF02465">
    <property type="entry name" value="FliD_N"/>
    <property type="match status" value="1"/>
</dbReference>
<keyword evidence="9" id="KW-1185">Reference proteome</keyword>
<feature type="domain" description="Flagellar hook-associated protein 2 N-terminal" evidence="6">
    <location>
        <begin position="10"/>
        <end position="105"/>
    </location>
</feature>
<evidence type="ECO:0000256" key="1">
    <source>
        <dbReference type="ARBA" id="ARBA00009764"/>
    </source>
</evidence>
<evidence type="ECO:0000313" key="8">
    <source>
        <dbReference type="EMBL" id="KPH76701.1"/>
    </source>
</evidence>
<comment type="similarity">
    <text evidence="1 5">Belongs to the FliD family.</text>
</comment>
<reference evidence="8 9" key="1">
    <citation type="submission" date="2015-07" db="EMBL/GenBank/DDBJ databases">
        <title>High-quality draft genome sequence of Oceanobacillus caeni HM6, a bacillus isolated from a human feces.</title>
        <authorList>
            <person name="Kumar J."/>
            <person name="Verma M.K."/>
            <person name="Pandey R."/>
            <person name="Bhambi M."/>
            <person name="Chauhan N."/>
        </authorList>
    </citation>
    <scope>NUCLEOTIDE SEQUENCE [LARGE SCALE GENOMIC DNA]</scope>
    <source>
        <strain evidence="8 9">HM6</strain>
    </source>
</reference>
<dbReference type="EMBL" id="LGTK01000012">
    <property type="protein sequence ID" value="KPH76701.1"/>
    <property type="molecule type" value="Genomic_DNA"/>
</dbReference>
<dbReference type="NCBIfam" id="NF005833">
    <property type="entry name" value="PRK07737.1"/>
    <property type="match status" value="1"/>
</dbReference>
<dbReference type="Pfam" id="PF07195">
    <property type="entry name" value="FliD_C"/>
    <property type="match status" value="1"/>
</dbReference>
<comment type="caution">
    <text evidence="8">The sequence shown here is derived from an EMBL/GenBank/DDBJ whole genome shotgun (WGS) entry which is preliminary data.</text>
</comment>
<comment type="subunit">
    <text evidence="2 5">Homopentamer.</text>
</comment>
<organism evidence="8 9">
    <name type="scientific">Oceanobacillus caeni</name>
    <dbReference type="NCBI Taxonomy" id="405946"/>
    <lineage>
        <taxon>Bacteria</taxon>
        <taxon>Bacillati</taxon>
        <taxon>Bacillota</taxon>
        <taxon>Bacilli</taxon>
        <taxon>Bacillales</taxon>
        <taxon>Bacillaceae</taxon>
        <taxon>Oceanobacillus</taxon>
    </lineage>
</organism>
<comment type="function">
    <text evidence="5">Required for morphogenesis and for the elongation of the flagellar filament by facilitating polymerization of the flagellin monomers at the tip of growing filament. Forms a capping structure, which prevents flagellin subunits (transported through the central channel of the flagellum) from leaking out without polymerization at the distal end.</text>
</comment>
<evidence type="ECO:0000256" key="4">
    <source>
        <dbReference type="ARBA" id="ARBA00023143"/>
    </source>
</evidence>
<keyword evidence="5" id="KW-0964">Secreted</keyword>
<dbReference type="InterPro" id="IPR010809">
    <property type="entry name" value="FliD_C"/>
</dbReference>
<keyword evidence="3" id="KW-0175">Coiled coil</keyword>